<dbReference type="GO" id="GO:0003724">
    <property type="term" value="F:RNA helicase activity"/>
    <property type="evidence" value="ECO:0007669"/>
    <property type="project" value="UniProtKB-EC"/>
</dbReference>
<dbReference type="SMART" id="SM00487">
    <property type="entry name" value="DEXDc"/>
    <property type="match status" value="1"/>
</dbReference>
<evidence type="ECO:0000256" key="2">
    <source>
        <dbReference type="ARBA" id="ARBA00022801"/>
    </source>
</evidence>
<dbReference type="RefSeq" id="XP_013259279.1">
    <property type="nucleotide sequence ID" value="XM_013403825.1"/>
</dbReference>
<dbReference type="Gene3D" id="3.40.50.300">
    <property type="entry name" value="P-loop containing nucleotide triphosphate hydrolases"/>
    <property type="match status" value="2"/>
</dbReference>
<dbReference type="InterPro" id="IPR014001">
    <property type="entry name" value="Helicase_ATP-bd"/>
</dbReference>
<feature type="region of interest" description="Disordered" evidence="8">
    <location>
        <begin position="1"/>
        <end position="55"/>
    </location>
</feature>
<keyword evidence="12" id="KW-1185">Reference proteome</keyword>
<keyword evidence="1 6" id="KW-0547">Nucleotide-binding</keyword>
<evidence type="ECO:0000256" key="5">
    <source>
        <dbReference type="ARBA" id="ARBA00022884"/>
    </source>
</evidence>
<dbReference type="HOGENOM" id="CLU_003041_26_6_1"/>
<evidence type="ECO:0000256" key="1">
    <source>
        <dbReference type="ARBA" id="ARBA00022741"/>
    </source>
</evidence>
<dbReference type="InterPro" id="IPR011545">
    <property type="entry name" value="DEAD/DEAH_box_helicase_dom"/>
</dbReference>
<dbReference type="GeneID" id="25281793"/>
<evidence type="ECO:0000259" key="10">
    <source>
        <dbReference type="PROSITE" id="PS51194"/>
    </source>
</evidence>
<dbReference type="InterPro" id="IPR000629">
    <property type="entry name" value="RNA-helicase_DEAD-box_CS"/>
</dbReference>
<dbReference type="GO" id="GO:0016787">
    <property type="term" value="F:hydrolase activity"/>
    <property type="evidence" value="ECO:0007669"/>
    <property type="project" value="UniProtKB-KW"/>
</dbReference>
<dbReference type="CDD" id="cd18787">
    <property type="entry name" value="SF2_C_DEAD"/>
    <property type="match status" value="1"/>
</dbReference>
<name>A0A072P990_9EURO</name>
<dbReference type="Proteomes" id="UP000027920">
    <property type="component" value="Unassembled WGS sequence"/>
</dbReference>
<evidence type="ECO:0000256" key="6">
    <source>
        <dbReference type="RuleBase" id="RU000492"/>
    </source>
</evidence>
<comment type="similarity">
    <text evidence="6">Belongs to the DEAD box helicase family.</text>
</comment>
<dbReference type="InterPro" id="IPR027417">
    <property type="entry name" value="P-loop_NTPase"/>
</dbReference>
<keyword evidence="3 6" id="KW-0347">Helicase</keyword>
<protein>
    <recommendedName>
        <fullName evidence="7">ATP-dependent RNA helicase</fullName>
        <ecNumber evidence="7">3.6.4.13</ecNumber>
    </recommendedName>
</protein>
<evidence type="ECO:0000259" key="9">
    <source>
        <dbReference type="PROSITE" id="PS51192"/>
    </source>
</evidence>
<keyword evidence="5 7" id="KW-0694">RNA-binding</keyword>
<dbReference type="EMBL" id="AMGV01000005">
    <property type="protein sequence ID" value="KEF56689.1"/>
    <property type="molecule type" value="Genomic_DNA"/>
</dbReference>
<feature type="compositionally biased region" description="Basic residues" evidence="8">
    <location>
        <begin position="13"/>
        <end position="25"/>
    </location>
</feature>
<dbReference type="STRING" id="1182545.A0A072P990"/>
<dbReference type="AlphaFoldDB" id="A0A072P990"/>
<dbReference type="PANTHER" id="PTHR24031">
    <property type="entry name" value="RNA HELICASE"/>
    <property type="match status" value="1"/>
</dbReference>
<proteinExistence type="inferred from homology"/>
<comment type="function">
    <text evidence="7">RNA helicase.</text>
</comment>
<feature type="domain" description="Helicase C-terminal" evidence="10">
    <location>
        <begin position="294"/>
        <end position="446"/>
    </location>
</feature>
<dbReference type="PROSITE" id="PS51194">
    <property type="entry name" value="HELICASE_CTER"/>
    <property type="match status" value="1"/>
</dbReference>
<reference evidence="11 12" key="1">
    <citation type="submission" date="2013-03" db="EMBL/GenBank/DDBJ databases">
        <title>The Genome Sequence of Exophiala aquamarina CBS 119918.</title>
        <authorList>
            <consortium name="The Broad Institute Genomics Platform"/>
            <person name="Cuomo C."/>
            <person name="de Hoog S."/>
            <person name="Gorbushina A."/>
            <person name="Walker B."/>
            <person name="Young S.K."/>
            <person name="Zeng Q."/>
            <person name="Gargeya S."/>
            <person name="Fitzgerald M."/>
            <person name="Haas B."/>
            <person name="Abouelleil A."/>
            <person name="Allen A.W."/>
            <person name="Alvarado L."/>
            <person name="Arachchi H.M."/>
            <person name="Berlin A.M."/>
            <person name="Chapman S.B."/>
            <person name="Gainer-Dewar J."/>
            <person name="Goldberg J."/>
            <person name="Griggs A."/>
            <person name="Gujja S."/>
            <person name="Hansen M."/>
            <person name="Howarth C."/>
            <person name="Imamovic A."/>
            <person name="Ireland A."/>
            <person name="Larimer J."/>
            <person name="McCowan C."/>
            <person name="Murphy C."/>
            <person name="Pearson M."/>
            <person name="Poon T.W."/>
            <person name="Priest M."/>
            <person name="Roberts A."/>
            <person name="Saif S."/>
            <person name="Shea T."/>
            <person name="Sisk P."/>
            <person name="Sykes S."/>
            <person name="Wortman J."/>
            <person name="Nusbaum C."/>
            <person name="Birren B."/>
        </authorList>
    </citation>
    <scope>NUCLEOTIDE SEQUENCE [LARGE SCALE GENOMIC DNA]</scope>
    <source>
        <strain evidence="11 12">CBS 119918</strain>
    </source>
</reference>
<evidence type="ECO:0000256" key="7">
    <source>
        <dbReference type="RuleBase" id="RU365068"/>
    </source>
</evidence>
<keyword evidence="4 6" id="KW-0067">ATP-binding</keyword>
<accession>A0A072P990</accession>
<dbReference type="InterPro" id="IPR001650">
    <property type="entry name" value="Helicase_C-like"/>
</dbReference>
<evidence type="ECO:0000256" key="4">
    <source>
        <dbReference type="ARBA" id="ARBA00022840"/>
    </source>
</evidence>
<evidence type="ECO:0000256" key="3">
    <source>
        <dbReference type="ARBA" id="ARBA00022806"/>
    </source>
</evidence>
<dbReference type="SMART" id="SM00490">
    <property type="entry name" value="HELICc"/>
    <property type="match status" value="1"/>
</dbReference>
<gene>
    <name evidence="11" type="ORF">A1O9_06878</name>
</gene>
<comment type="catalytic activity">
    <reaction evidence="7">
        <text>ATP + H2O = ADP + phosphate + H(+)</text>
        <dbReference type="Rhea" id="RHEA:13065"/>
        <dbReference type="ChEBI" id="CHEBI:15377"/>
        <dbReference type="ChEBI" id="CHEBI:15378"/>
        <dbReference type="ChEBI" id="CHEBI:30616"/>
        <dbReference type="ChEBI" id="CHEBI:43474"/>
        <dbReference type="ChEBI" id="CHEBI:456216"/>
        <dbReference type="EC" id="3.6.4.13"/>
    </reaction>
</comment>
<comment type="domain">
    <text evidence="7">The Q motif is unique to and characteristic of the DEAD box family of RNA helicases and controls ATP binding and hydrolysis.</text>
</comment>
<dbReference type="OrthoDB" id="193716at2759"/>
<evidence type="ECO:0000256" key="8">
    <source>
        <dbReference type="SAM" id="MobiDB-lite"/>
    </source>
</evidence>
<sequence length="560" mass="61121">MGHSKPANSRKGLGNRRPGKNHAPKPARATQVAPLTTVARPPSPSTPDVSQDTPRFSELQGKNLLHPTILETLTDDLHFDHMMPVQAATLEILLQGKDCLAQAKTGTGKTLAFLLPAIQTIMKNRTSSRLSALVLCPTRELALQTAVEAQKVLGRLPQIKVATAIGGTNKNKESTILHGGCDILVATPGRLLDHLSEESIVDLFDGLQTLVLDEADRMVDMGFLPDMKKILSYLPKLPRHTMLFSATIDDQLRNVGRVFLNSEYQFVSTIPKGEANTHERVDQYLVSVPGFVDHAPALTSAVKSELSQSKPFKAIVFATTAAQADFYGQLLGSIDGLPQQFVLHSRLSQSRRTNITSEFRQATNAICVATDVIARGMDFPAVTHVFQVGVPMDRETYIHRLGRTARAGAEGRGILILSMVEKVFLRQLKNISVKDYPIEVDLQDAQSALAKVDPEIKRKVYQAWLGYHKSFIRSFGWSAEELVGEANKLALEGLGCAEVPGMYKKTINMMGLKGVRGLVVLPNAPGSNNPGQRGGGEGRLKGRAPGRDSSNVRRSHRTVE</sequence>
<evidence type="ECO:0000313" key="11">
    <source>
        <dbReference type="EMBL" id="KEF56689.1"/>
    </source>
</evidence>
<comment type="caution">
    <text evidence="11">The sequence shown here is derived from an EMBL/GenBank/DDBJ whole genome shotgun (WGS) entry which is preliminary data.</text>
</comment>
<feature type="domain" description="Helicase ATP-binding" evidence="9">
    <location>
        <begin position="90"/>
        <end position="266"/>
    </location>
</feature>
<dbReference type="EC" id="3.6.4.13" evidence="7"/>
<dbReference type="Pfam" id="PF00271">
    <property type="entry name" value="Helicase_C"/>
    <property type="match status" value="1"/>
</dbReference>
<dbReference type="GO" id="GO:0003723">
    <property type="term" value="F:RNA binding"/>
    <property type="evidence" value="ECO:0007669"/>
    <property type="project" value="UniProtKB-UniRule"/>
</dbReference>
<dbReference type="Pfam" id="PF00270">
    <property type="entry name" value="DEAD"/>
    <property type="match status" value="1"/>
</dbReference>
<dbReference type="PROSITE" id="PS00039">
    <property type="entry name" value="DEAD_ATP_HELICASE"/>
    <property type="match status" value="1"/>
</dbReference>
<evidence type="ECO:0000313" key="12">
    <source>
        <dbReference type="Proteomes" id="UP000027920"/>
    </source>
</evidence>
<keyword evidence="2 6" id="KW-0378">Hydrolase</keyword>
<feature type="region of interest" description="Disordered" evidence="8">
    <location>
        <begin position="523"/>
        <end position="560"/>
    </location>
</feature>
<organism evidence="11 12">
    <name type="scientific">Exophiala aquamarina CBS 119918</name>
    <dbReference type="NCBI Taxonomy" id="1182545"/>
    <lineage>
        <taxon>Eukaryota</taxon>
        <taxon>Fungi</taxon>
        <taxon>Dikarya</taxon>
        <taxon>Ascomycota</taxon>
        <taxon>Pezizomycotina</taxon>
        <taxon>Eurotiomycetes</taxon>
        <taxon>Chaetothyriomycetidae</taxon>
        <taxon>Chaetothyriales</taxon>
        <taxon>Herpotrichiellaceae</taxon>
        <taxon>Exophiala</taxon>
    </lineage>
</organism>
<dbReference type="SUPFAM" id="SSF52540">
    <property type="entry name" value="P-loop containing nucleoside triphosphate hydrolases"/>
    <property type="match status" value="2"/>
</dbReference>
<dbReference type="VEuPathDB" id="FungiDB:A1O9_06878"/>
<dbReference type="GO" id="GO:0005524">
    <property type="term" value="F:ATP binding"/>
    <property type="evidence" value="ECO:0007669"/>
    <property type="project" value="UniProtKB-UniRule"/>
</dbReference>
<dbReference type="PROSITE" id="PS51192">
    <property type="entry name" value="HELICASE_ATP_BIND_1"/>
    <property type="match status" value="1"/>
</dbReference>